<dbReference type="Proteomes" id="UP001212997">
    <property type="component" value="Unassembled WGS sequence"/>
</dbReference>
<gene>
    <name evidence="1" type="ORF">NLI96_g79</name>
</gene>
<dbReference type="AlphaFoldDB" id="A0AAD5VIT1"/>
<sequence length="87" mass="9902">MIIRQSVFTVNEDKQYVHQNVALRFNVSTFDHRDCGEIHTLRVSTWEKLGVYGPVMEGGGAREIPSITGEDGQIKKVWMCQRTGVHL</sequence>
<proteinExistence type="predicted"/>
<accession>A0AAD5VIT1</accession>
<reference evidence="1" key="1">
    <citation type="submission" date="2022-07" db="EMBL/GenBank/DDBJ databases">
        <title>Genome Sequence of Physisporinus lineatus.</title>
        <authorList>
            <person name="Buettner E."/>
        </authorList>
    </citation>
    <scope>NUCLEOTIDE SEQUENCE</scope>
    <source>
        <strain evidence="1">VT162</strain>
    </source>
</reference>
<evidence type="ECO:0000313" key="2">
    <source>
        <dbReference type="Proteomes" id="UP001212997"/>
    </source>
</evidence>
<protein>
    <submittedName>
        <fullName evidence="1">Uncharacterized protein</fullName>
    </submittedName>
</protein>
<comment type="caution">
    <text evidence="1">The sequence shown here is derived from an EMBL/GenBank/DDBJ whole genome shotgun (WGS) entry which is preliminary data.</text>
</comment>
<keyword evidence="2" id="KW-1185">Reference proteome</keyword>
<evidence type="ECO:0000313" key="1">
    <source>
        <dbReference type="EMBL" id="KAJ3492351.1"/>
    </source>
</evidence>
<dbReference type="EMBL" id="JANAWD010000001">
    <property type="protein sequence ID" value="KAJ3492351.1"/>
    <property type="molecule type" value="Genomic_DNA"/>
</dbReference>
<name>A0AAD5VIT1_9APHY</name>
<organism evidence="1 2">
    <name type="scientific">Meripilus lineatus</name>
    <dbReference type="NCBI Taxonomy" id="2056292"/>
    <lineage>
        <taxon>Eukaryota</taxon>
        <taxon>Fungi</taxon>
        <taxon>Dikarya</taxon>
        <taxon>Basidiomycota</taxon>
        <taxon>Agaricomycotina</taxon>
        <taxon>Agaricomycetes</taxon>
        <taxon>Polyporales</taxon>
        <taxon>Meripilaceae</taxon>
        <taxon>Meripilus</taxon>
    </lineage>
</organism>